<protein>
    <submittedName>
        <fullName evidence="3">Lia operon protein LiaF</fullName>
    </submittedName>
</protein>
<evidence type="ECO:0000256" key="1">
    <source>
        <dbReference type="SAM" id="Phobius"/>
    </source>
</evidence>
<keyword evidence="1" id="KW-0472">Membrane</keyword>
<organism evidence="3 4">
    <name type="scientific">Giesbergeria anulus</name>
    <dbReference type="NCBI Taxonomy" id="180197"/>
    <lineage>
        <taxon>Bacteria</taxon>
        <taxon>Pseudomonadati</taxon>
        <taxon>Pseudomonadota</taxon>
        <taxon>Betaproteobacteria</taxon>
        <taxon>Burkholderiales</taxon>
        <taxon>Comamonadaceae</taxon>
        <taxon>Giesbergeria</taxon>
    </lineage>
</organism>
<dbReference type="AlphaFoldDB" id="A0A1H9HTY6"/>
<evidence type="ECO:0000259" key="2">
    <source>
        <dbReference type="Pfam" id="PF18917"/>
    </source>
</evidence>
<accession>A0A1H9HTY6</accession>
<dbReference type="InterPro" id="IPR043726">
    <property type="entry name" value="LiaI-LiaF-like_TM1"/>
</dbReference>
<evidence type="ECO:0000313" key="3">
    <source>
        <dbReference type="EMBL" id="SEQ65819.1"/>
    </source>
</evidence>
<dbReference type="Proteomes" id="UP000199766">
    <property type="component" value="Unassembled WGS sequence"/>
</dbReference>
<dbReference type="Pfam" id="PF18917">
    <property type="entry name" value="LiaI-LiaF-like_TM1"/>
    <property type="match status" value="1"/>
</dbReference>
<dbReference type="EMBL" id="FOGD01000002">
    <property type="protein sequence ID" value="SEQ65819.1"/>
    <property type="molecule type" value="Genomic_DNA"/>
</dbReference>
<dbReference type="STRING" id="180197.SAMN02982919_00922"/>
<reference evidence="3 4" key="1">
    <citation type="submission" date="2016-10" db="EMBL/GenBank/DDBJ databases">
        <authorList>
            <person name="de Groot N.N."/>
        </authorList>
    </citation>
    <scope>NUCLEOTIDE SEQUENCE [LARGE SCALE GENOMIC DNA]</scope>
    <source>
        <strain evidence="3 4">ATCC 35958</strain>
    </source>
</reference>
<feature type="transmembrane region" description="Helical" evidence="1">
    <location>
        <begin position="34"/>
        <end position="51"/>
    </location>
</feature>
<gene>
    <name evidence="3" type="ORF">SAMN02982919_00922</name>
</gene>
<keyword evidence="4" id="KW-1185">Reference proteome</keyword>
<evidence type="ECO:0000313" key="4">
    <source>
        <dbReference type="Proteomes" id="UP000199766"/>
    </source>
</evidence>
<sequence length="58" mass="6665">MKGNFAAVVLVLLGSFFLLNNLQLIDISLFQLFRVWWPLILIVVGVMLFFAPDGRNRK</sequence>
<keyword evidence="1" id="KW-1133">Transmembrane helix</keyword>
<dbReference type="RefSeq" id="WP_177172822.1">
    <property type="nucleotide sequence ID" value="NZ_FOGD01000002.1"/>
</dbReference>
<name>A0A1H9HTY6_9BURK</name>
<proteinExistence type="predicted"/>
<keyword evidence="1" id="KW-0812">Transmembrane</keyword>
<feature type="domain" description="LiaI-LiaF-like transmembrane region" evidence="2">
    <location>
        <begin position="5"/>
        <end position="49"/>
    </location>
</feature>